<accession>A0A4R3KVX1</accession>
<comment type="caution">
    <text evidence="2">The sequence shown here is derived from an EMBL/GenBank/DDBJ whole genome shotgun (WGS) entry which is preliminary data.</text>
</comment>
<feature type="transmembrane region" description="Helical" evidence="1">
    <location>
        <begin position="6"/>
        <end position="26"/>
    </location>
</feature>
<keyword evidence="1" id="KW-0472">Membrane</keyword>
<keyword evidence="1" id="KW-0812">Transmembrane</keyword>
<proteinExistence type="predicted"/>
<dbReference type="AlphaFoldDB" id="A0A4R3KVX1"/>
<keyword evidence="3" id="KW-1185">Reference proteome</keyword>
<keyword evidence="1" id="KW-1133">Transmembrane helix</keyword>
<name>A0A4R3KVX1_9SPHI</name>
<sequence length="280" mass="30990">MKTSDKLLSLVIILIFAMPLLAVFSFRKSMREGKYTIENIGNQIVTRGTFQPYKTIKIIAPVPDALQCFLFPATPDSMRYAAVRYHATPYDSINVYNGGDTLYVQYMSGQTQAEYPDGRKTTAGISYKQLRVNLYLSSFDDIVVDGGTVTADSLRQPAKFSLVNLGTLQLGKHGRRTVRRERIQAGTGEYKMVGIDSVYSGDFNKLDIEAQNGRLIIGSVAWVRDLKLDLRGKSRLTIDSAARVDQISGSISASTSIINPPPGIMPRLSPLISKEEPLQQ</sequence>
<dbReference type="EMBL" id="SMAD01000002">
    <property type="protein sequence ID" value="TCS89104.1"/>
    <property type="molecule type" value="Genomic_DNA"/>
</dbReference>
<evidence type="ECO:0000313" key="2">
    <source>
        <dbReference type="EMBL" id="TCS89104.1"/>
    </source>
</evidence>
<evidence type="ECO:0000256" key="1">
    <source>
        <dbReference type="SAM" id="Phobius"/>
    </source>
</evidence>
<protein>
    <submittedName>
        <fullName evidence="2">Uncharacterized protein</fullName>
    </submittedName>
</protein>
<evidence type="ECO:0000313" key="3">
    <source>
        <dbReference type="Proteomes" id="UP000295807"/>
    </source>
</evidence>
<organism evidence="2 3">
    <name type="scientific">Anseongella ginsenosidimutans</name>
    <dbReference type="NCBI Taxonomy" id="496056"/>
    <lineage>
        <taxon>Bacteria</taxon>
        <taxon>Pseudomonadati</taxon>
        <taxon>Bacteroidota</taxon>
        <taxon>Sphingobacteriia</taxon>
        <taxon>Sphingobacteriales</taxon>
        <taxon>Sphingobacteriaceae</taxon>
        <taxon>Anseongella</taxon>
    </lineage>
</organism>
<dbReference type="RefSeq" id="WP_132128193.1">
    <property type="nucleotide sequence ID" value="NZ_CP042432.1"/>
</dbReference>
<dbReference type="Proteomes" id="UP000295807">
    <property type="component" value="Unassembled WGS sequence"/>
</dbReference>
<gene>
    <name evidence="2" type="ORF">EDD80_102297</name>
</gene>
<reference evidence="2 3" key="1">
    <citation type="submission" date="2019-03" db="EMBL/GenBank/DDBJ databases">
        <title>Genomic Encyclopedia of Type Strains, Phase IV (KMG-IV): sequencing the most valuable type-strain genomes for metagenomic binning, comparative biology and taxonomic classification.</title>
        <authorList>
            <person name="Goeker M."/>
        </authorList>
    </citation>
    <scope>NUCLEOTIDE SEQUENCE [LARGE SCALE GENOMIC DNA]</scope>
    <source>
        <strain evidence="2 3">DSM 21100</strain>
    </source>
</reference>